<feature type="coiled-coil region" evidence="1">
    <location>
        <begin position="309"/>
        <end position="336"/>
    </location>
</feature>
<feature type="compositionally biased region" description="Polar residues" evidence="2">
    <location>
        <begin position="217"/>
        <end position="235"/>
    </location>
</feature>
<evidence type="ECO:0000256" key="3">
    <source>
        <dbReference type="SAM" id="SignalP"/>
    </source>
</evidence>
<dbReference type="AlphaFoldDB" id="A0A9Q0E016"/>
<evidence type="ECO:0000313" key="5">
    <source>
        <dbReference type="Proteomes" id="UP001148018"/>
    </source>
</evidence>
<gene>
    <name evidence="4" type="ORF">NHX12_002189</name>
</gene>
<organism evidence="4 5">
    <name type="scientific">Muraenolepis orangiensis</name>
    <name type="common">Patagonian moray cod</name>
    <dbReference type="NCBI Taxonomy" id="630683"/>
    <lineage>
        <taxon>Eukaryota</taxon>
        <taxon>Metazoa</taxon>
        <taxon>Chordata</taxon>
        <taxon>Craniata</taxon>
        <taxon>Vertebrata</taxon>
        <taxon>Euteleostomi</taxon>
        <taxon>Actinopterygii</taxon>
        <taxon>Neopterygii</taxon>
        <taxon>Teleostei</taxon>
        <taxon>Neoteleostei</taxon>
        <taxon>Acanthomorphata</taxon>
        <taxon>Zeiogadaria</taxon>
        <taxon>Gadariae</taxon>
        <taxon>Gadiformes</taxon>
        <taxon>Muraenolepidoidei</taxon>
        <taxon>Muraenolepididae</taxon>
        <taxon>Muraenolepis</taxon>
    </lineage>
</organism>
<evidence type="ECO:0000313" key="4">
    <source>
        <dbReference type="EMBL" id="KAJ3598684.1"/>
    </source>
</evidence>
<dbReference type="Proteomes" id="UP001148018">
    <property type="component" value="Unassembled WGS sequence"/>
</dbReference>
<keyword evidence="5" id="KW-1185">Reference proteome</keyword>
<protein>
    <submittedName>
        <fullName evidence="4">Uncharacterized protein</fullName>
    </submittedName>
</protein>
<feature type="chain" id="PRO_5040131616" evidence="3">
    <location>
        <begin position="20"/>
        <end position="339"/>
    </location>
</feature>
<feature type="compositionally biased region" description="Polar residues" evidence="2">
    <location>
        <begin position="242"/>
        <end position="251"/>
    </location>
</feature>
<evidence type="ECO:0000256" key="2">
    <source>
        <dbReference type="SAM" id="MobiDB-lite"/>
    </source>
</evidence>
<reference evidence="4" key="1">
    <citation type="submission" date="2022-07" db="EMBL/GenBank/DDBJ databases">
        <title>Chromosome-level genome of Muraenolepis orangiensis.</title>
        <authorList>
            <person name="Kim J."/>
        </authorList>
    </citation>
    <scope>NUCLEOTIDE SEQUENCE</scope>
    <source>
        <strain evidence="4">KU_S4_2022</strain>
        <tissue evidence="4">Muscle</tissue>
    </source>
</reference>
<feature type="signal peptide" evidence="3">
    <location>
        <begin position="1"/>
        <end position="19"/>
    </location>
</feature>
<dbReference type="OrthoDB" id="8965108at2759"/>
<evidence type="ECO:0000256" key="1">
    <source>
        <dbReference type="SAM" id="Coils"/>
    </source>
</evidence>
<dbReference type="EMBL" id="JANIIK010000109">
    <property type="protein sequence ID" value="KAJ3598684.1"/>
    <property type="molecule type" value="Genomic_DNA"/>
</dbReference>
<comment type="caution">
    <text evidence="4">The sequence shown here is derived from an EMBL/GenBank/DDBJ whole genome shotgun (WGS) entry which is preliminary data.</text>
</comment>
<keyword evidence="1" id="KW-0175">Coiled coil</keyword>
<feature type="region of interest" description="Disordered" evidence="2">
    <location>
        <begin position="217"/>
        <end position="272"/>
    </location>
</feature>
<accession>A0A9Q0E016</accession>
<name>A0A9Q0E016_9TELE</name>
<keyword evidence="3" id="KW-0732">Signal</keyword>
<sequence length="339" mass="36568">MLFSVCIVVLILSVPGLHTTANEKRNSTGIDTIKSDASLTPSILKMVPSLSKQNFRPNADNQTILTFLKKALSTSPKTLKVTIKHKHTIHNASTVKPTSTSDVKIIINKLKTAKDKLTASTNQTDLIKSPAISKSGPTVIQRIQLTTTPSSVPVTAITVAKTATKDKQFTSVYPTTKQTKTTTVSGTTTTTKHKVSVNQTSTKDKPITSVLIKSQTNSYTQANNDKHTASANHTQANKDKNTASLNHTQANKAPVVRAGVKDRERPASSPPIMVASCESSHTLEQEVKLKPGSPLVVTHKISLVPAGCSEVCQAQMEALKARLDRLEKEISAQKEQCMD</sequence>
<proteinExistence type="predicted"/>